<evidence type="ECO:0000313" key="7">
    <source>
        <dbReference type="EMBL" id="KAJ3053943.1"/>
    </source>
</evidence>
<keyword evidence="3 4" id="KW-0440">LIM domain</keyword>
<accession>A0AAD5SG27</accession>
<keyword evidence="2 4" id="KW-0862">Zinc</keyword>
<dbReference type="AlphaFoldDB" id="A0AAD5SG27"/>
<evidence type="ECO:0000256" key="2">
    <source>
        <dbReference type="ARBA" id="ARBA00022833"/>
    </source>
</evidence>
<organism evidence="7 8">
    <name type="scientific">Rhizophlyctis rosea</name>
    <dbReference type="NCBI Taxonomy" id="64517"/>
    <lineage>
        <taxon>Eukaryota</taxon>
        <taxon>Fungi</taxon>
        <taxon>Fungi incertae sedis</taxon>
        <taxon>Chytridiomycota</taxon>
        <taxon>Chytridiomycota incertae sedis</taxon>
        <taxon>Chytridiomycetes</taxon>
        <taxon>Rhizophlyctidales</taxon>
        <taxon>Rhizophlyctidaceae</taxon>
        <taxon>Rhizophlyctis</taxon>
    </lineage>
</organism>
<feature type="compositionally biased region" description="Gly residues" evidence="5">
    <location>
        <begin position="311"/>
        <end position="323"/>
    </location>
</feature>
<dbReference type="EMBL" id="JADGJD010000169">
    <property type="protein sequence ID" value="KAJ3053943.1"/>
    <property type="molecule type" value="Genomic_DNA"/>
</dbReference>
<gene>
    <name evidence="7" type="primary">LIMD2_1</name>
    <name evidence="7" type="ORF">HK097_003016</name>
</gene>
<feature type="compositionally biased region" description="Low complexity" evidence="5">
    <location>
        <begin position="109"/>
        <end position="120"/>
    </location>
</feature>
<evidence type="ECO:0000256" key="5">
    <source>
        <dbReference type="SAM" id="MobiDB-lite"/>
    </source>
</evidence>
<feature type="compositionally biased region" description="Polar residues" evidence="5">
    <location>
        <begin position="1"/>
        <end position="13"/>
    </location>
</feature>
<evidence type="ECO:0000256" key="3">
    <source>
        <dbReference type="ARBA" id="ARBA00023038"/>
    </source>
</evidence>
<evidence type="ECO:0000259" key="6">
    <source>
        <dbReference type="PROSITE" id="PS50023"/>
    </source>
</evidence>
<sequence length="472" mass="50148">MTVTTSGQSTTQPEEGKFLSVKDRIARYGNQFGTPPALPTSVSTFKPQYSSASTQQAASKWSTTPVEDKNTFRRSSDIRHLSDFRRKLSLSQPQPNEIHASAPDLFKNSSEASSSSVTPSTPMKLVDRLAAYQQAATSASSERLQPQDRLSSSPQVRHPSRDMLQSPQQESASPAKPATTTPTQSTPTKSYTPATYKAPPTPTPIPTPAKPATTSTPSSNPPPNLSKFGGTPRCQSCSKPVYLVEQVTLDGKIFHKTCLKCAHCKSTLKMGNLASMGGEYYCKPHFKQLFKVKGNYSEGFGHADPKKNWQGSGGAGAGEGGAGVAAAESASAGEDVVSRDAPAFGAADRMGVNDRVAATTPATISAPPAAVAPVSEAPASVGETLAEDAVKPDDNIANQESGRAVENDVRESRGQVAEEAPSQVIEQEDVVNVPKKERETEHEVDEGKKGERLESGNDDEGKDDEDPMNESL</sequence>
<evidence type="ECO:0000313" key="8">
    <source>
        <dbReference type="Proteomes" id="UP001212841"/>
    </source>
</evidence>
<feature type="compositionally biased region" description="Pro residues" evidence="5">
    <location>
        <begin position="199"/>
        <end position="209"/>
    </location>
</feature>
<feature type="region of interest" description="Disordered" evidence="5">
    <location>
        <begin position="86"/>
        <end position="231"/>
    </location>
</feature>
<dbReference type="FunFam" id="2.10.110.10:FF:000002">
    <property type="entry name" value="LIM domain and actin-binding 1"/>
    <property type="match status" value="1"/>
</dbReference>
<dbReference type="GO" id="GO:0046872">
    <property type="term" value="F:metal ion binding"/>
    <property type="evidence" value="ECO:0007669"/>
    <property type="project" value="UniProtKB-KW"/>
</dbReference>
<feature type="compositionally biased region" description="Low complexity" evidence="5">
    <location>
        <begin position="368"/>
        <end position="381"/>
    </location>
</feature>
<feature type="region of interest" description="Disordered" evidence="5">
    <location>
        <begin position="307"/>
        <end position="327"/>
    </location>
</feature>
<feature type="region of interest" description="Disordered" evidence="5">
    <location>
        <begin position="368"/>
        <end position="472"/>
    </location>
</feature>
<dbReference type="PROSITE" id="PS50023">
    <property type="entry name" value="LIM_DOMAIN_2"/>
    <property type="match status" value="1"/>
</dbReference>
<dbReference type="InterPro" id="IPR001781">
    <property type="entry name" value="Znf_LIM"/>
</dbReference>
<feature type="region of interest" description="Disordered" evidence="5">
    <location>
        <begin position="1"/>
        <end position="74"/>
    </location>
</feature>
<proteinExistence type="predicted"/>
<dbReference type="SMART" id="SM00132">
    <property type="entry name" value="LIM"/>
    <property type="match status" value="1"/>
</dbReference>
<feature type="compositionally biased region" description="Basic and acidic residues" evidence="5">
    <location>
        <begin position="434"/>
        <end position="455"/>
    </location>
</feature>
<comment type="caution">
    <text evidence="7">The sequence shown here is derived from an EMBL/GenBank/DDBJ whole genome shotgun (WGS) entry which is preliminary data.</text>
</comment>
<dbReference type="PANTHER" id="PTHR24206">
    <property type="entry name" value="OS06G0237300 PROTEIN"/>
    <property type="match status" value="1"/>
</dbReference>
<evidence type="ECO:0000256" key="4">
    <source>
        <dbReference type="PROSITE-ProRule" id="PRU00125"/>
    </source>
</evidence>
<dbReference type="Proteomes" id="UP001212841">
    <property type="component" value="Unassembled WGS sequence"/>
</dbReference>
<feature type="compositionally biased region" description="Low complexity" evidence="5">
    <location>
        <begin position="130"/>
        <end position="141"/>
    </location>
</feature>
<keyword evidence="8" id="KW-1185">Reference proteome</keyword>
<feature type="compositionally biased region" description="Basic and acidic residues" evidence="5">
    <location>
        <begin position="14"/>
        <end position="26"/>
    </location>
</feature>
<dbReference type="Gene3D" id="2.10.110.10">
    <property type="entry name" value="Cysteine Rich Protein"/>
    <property type="match status" value="1"/>
</dbReference>
<dbReference type="Pfam" id="PF00412">
    <property type="entry name" value="LIM"/>
    <property type="match status" value="1"/>
</dbReference>
<dbReference type="PROSITE" id="PS00478">
    <property type="entry name" value="LIM_DOMAIN_1"/>
    <property type="match status" value="1"/>
</dbReference>
<name>A0AAD5SG27_9FUNG</name>
<keyword evidence="1 4" id="KW-0479">Metal-binding</keyword>
<feature type="compositionally biased region" description="Basic and acidic residues" evidence="5">
    <location>
        <begin position="403"/>
        <end position="413"/>
    </location>
</feature>
<feature type="domain" description="LIM zinc-binding" evidence="6">
    <location>
        <begin position="232"/>
        <end position="292"/>
    </location>
</feature>
<reference evidence="7" key="1">
    <citation type="submission" date="2020-05" db="EMBL/GenBank/DDBJ databases">
        <title>Phylogenomic resolution of chytrid fungi.</title>
        <authorList>
            <person name="Stajich J.E."/>
            <person name="Amses K."/>
            <person name="Simmons R."/>
            <person name="Seto K."/>
            <person name="Myers J."/>
            <person name="Bonds A."/>
            <person name="Quandt C.A."/>
            <person name="Barry K."/>
            <person name="Liu P."/>
            <person name="Grigoriev I."/>
            <person name="Longcore J.E."/>
            <person name="James T.Y."/>
        </authorList>
    </citation>
    <scope>NUCLEOTIDE SEQUENCE</scope>
    <source>
        <strain evidence="7">JEL0318</strain>
    </source>
</reference>
<protein>
    <submittedName>
        <fullName evidence="7">LIM domain-containing protein 2</fullName>
    </submittedName>
</protein>
<feature type="compositionally biased region" description="Acidic residues" evidence="5">
    <location>
        <begin position="456"/>
        <end position="472"/>
    </location>
</feature>
<feature type="compositionally biased region" description="Low complexity" evidence="5">
    <location>
        <begin position="171"/>
        <end position="198"/>
    </location>
</feature>
<evidence type="ECO:0000256" key="1">
    <source>
        <dbReference type="ARBA" id="ARBA00022723"/>
    </source>
</evidence>
<feature type="compositionally biased region" description="Low complexity" evidence="5">
    <location>
        <begin position="48"/>
        <end position="64"/>
    </location>
</feature>
<feature type="compositionally biased region" description="Polar residues" evidence="5">
    <location>
        <begin position="142"/>
        <end position="155"/>
    </location>
</feature>
<dbReference type="SUPFAM" id="SSF57716">
    <property type="entry name" value="Glucocorticoid receptor-like (DNA-binding domain)"/>
    <property type="match status" value="2"/>
</dbReference>